<dbReference type="AlphaFoldDB" id="A0A6T8LY99"/>
<dbReference type="EMBL" id="HBEL01033503">
    <property type="protein sequence ID" value="CAD8419617.1"/>
    <property type="molecule type" value="Transcribed_RNA"/>
</dbReference>
<name>A0A6T8LY99_9STRA</name>
<organism evidence="1">
    <name type="scientific">Proboscia inermis</name>
    <dbReference type="NCBI Taxonomy" id="420281"/>
    <lineage>
        <taxon>Eukaryota</taxon>
        <taxon>Sar</taxon>
        <taxon>Stramenopiles</taxon>
        <taxon>Ochrophyta</taxon>
        <taxon>Bacillariophyta</taxon>
        <taxon>Coscinodiscophyceae</taxon>
        <taxon>Rhizosoleniophycidae</taxon>
        <taxon>Rhizosoleniales</taxon>
        <taxon>Rhizosoleniaceae</taxon>
        <taxon>Proboscia</taxon>
    </lineage>
</organism>
<protein>
    <submittedName>
        <fullName evidence="1">Uncharacterized protein</fullName>
    </submittedName>
</protein>
<reference evidence="1" key="1">
    <citation type="submission" date="2021-01" db="EMBL/GenBank/DDBJ databases">
        <authorList>
            <person name="Corre E."/>
            <person name="Pelletier E."/>
            <person name="Niang G."/>
            <person name="Scheremetjew M."/>
            <person name="Finn R."/>
            <person name="Kale V."/>
            <person name="Holt S."/>
            <person name="Cochrane G."/>
            <person name="Meng A."/>
            <person name="Brown T."/>
            <person name="Cohen L."/>
        </authorList>
    </citation>
    <scope>NUCLEOTIDE SEQUENCE</scope>
    <source>
        <strain evidence="1">CCAP1064/1</strain>
    </source>
</reference>
<gene>
    <name evidence="1" type="ORF">PINE0816_LOCUS15752</name>
    <name evidence="2" type="ORF">PINE0816_LOCUS15753</name>
</gene>
<proteinExistence type="predicted"/>
<evidence type="ECO:0000313" key="1">
    <source>
        <dbReference type="EMBL" id="CAD8419617.1"/>
    </source>
</evidence>
<dbReference type="EMBL" id="HBEL01033505">
    <property type="protein sequence ID" value="CAD8419618.1"/>
    <property type="molecule type" value="Transcribed_RNA"/>
</dbReference>
<sequence length="103" mass="11187">MTDSMSGSVRKDLVPTQWRLRKICGVGEEARSMCMDGISVTNGCKIPLRGGELNLGCYLSIPKLRGDLRGRCFTGAFGAHVWPKTNCVGRLRSMTLMSYTAGG</sequence>
<evidence type="ECO:0000313" key="2">
    <source>
        <dbReference type="EMBL" id="CAD8419618.1"/>
    </source>
</evidence>
<accession>A0A6T8LY99</accession>